<reference evidence="1" key="1">
    <citation type="submission" date="2021-06" db="EMBL/GenBank/DDBJ databases">
        <authorList>
            <person name="Kallberg Y."/>
            <person name="Tangrot J."/>
            <person name="Rosling A."/>
        </authorList>
    </citation>
    <scope>NUCLEOTIDE SEQUENCE</scope>
    <source>
        <strain evidence="1">CL356</strain>
    </source>
</reference>
<organism evidence="1 2">
    <name type="scientific">Acaulospora colombiana</name>
    <dbReference type="NCBI Taxonomy" id="27376"/>
    <lineage>
        <taxon>Eukaryota</taxon>
        <taxon>Fungi</taxon>
        <taxon>Fungi incertae sedis</taxon>
        <taxon>Mucoromycota</taxon>
        <taxon>Glomeromycotina</taxon>
        <taxon>Glomeromycetes</taxon>
        <taxon>Diversisporales</taxon>
        <taxon>Acaulosporaceae</taxon>
        <taxon>Acaulospora</taxon>
    </lineage>
</organism>
<evidence type="ECO:0000313" key="1">
    <source>
        <dbReference type="EMBL" id="CAG8686270.1"/>
    </source>
</evidence>
<accession>A0ACA9P0Y2</accession>
<comment type="caution">
    <text evidence="1">The sequence shown here is derived from an EMBL/GenBank/DDBJ whole genome shotgun (WGS) entry which is preliminary data.</text>
</comment>
<name>A0ACA9P0Y2_9GLOM</name>
<protein>
    <submittedName>
        <fullName evidence="1">10339_t:CDS:1</fullName>
    </submittedName>
</protein>
<dbReference type="EMBL" id="CAJVPT010028102">
    <property type="protein sequence ID" value="CAG8686270.1"/>
    <property type="molecule type" value="Genomic_DNA"/>
</dbReference>
<keyword evidence="2" id="KW-1185">Reference proteome</keyword>
<evidence type="ECO:0000313" key="2">
    <source>
        <dbReference type="Proteomes" id="UP000789525"/>
    </source>
</evidence>
<dbReference type="Proteomes" id="UP000789525">
    <property type="component" value="Unassembled WGS sequence"/>
</dbReference>
<proteinExistence type="predicted"/>
<sequence>MWGDAAGRGDNWKKNASRDWSDTDRKFAENIGLKFYTPEEFFDNDKIAMPFSYSEGFDPKKLPSDVPASPPLVTSNEHEIIIFVGFPASGKTTFARKQLINNGYTHINQDTLKTKAKCIKACEEALKKKTSVVIDSTNSTVESRKVYVDLANKYRVPIRCFWFQVSEALARHNNMYRVFGLTGLGRTLLPDVSFQVYKSKFCEPTLDEGFQEIKLINFIFEGNEEERRKFEMWYI</sequence>
<gene>
    <name evidence="1" type="ORF">ACOLOM_LOCUS9565</name>
</gene>